<feature type="binding site" evidence="3">
    <location>
        <position position="950"/>
    </location>
    <ligand>
        <name>ATP</name>
        <dbReference type="ChEBI" id="CHEBI:30616"/>
    </ligand>
</feature>
<evidence type="ECO:0000256" key="4">
    <source>
        <dbReference type="SAM" id="Phobius"/>
    </source>
</evidence>
<dbReference type="SUPFAM" id="SSF56436">
    <property type="entry name" value="C-type lectin-like"/>
    <property type="match status" value="1"/>
</dbReference>
<sequence length="1102" mass="124056">MLTGHEGVAVLTLVTNKPSCEMEYKLTYVLRNPGVNASELTAIATPLLTDTDSSLDFNNPTNLFTSENDEAKKLPTETIPVENFMYSHSSINPEISSGTNAKYITTVINNPVNNRRAANKNGYANKDNEIDPSDVELIKEIGHGHFGDVFFALLRDRDGKEMPVAVKRSKISADTGTFTEEQRAALYHQQLKSLQCEQSIMSSIGSHPNILKLIGAVTKRPEDFWVVTEYCEYGSLDKFLQGRKDEEKFVNDYIVQSADGYQLNSLEFRWKTQEDSSWGANYESRRKEGIVTTSDLMWFGLQIAEAMKFLSNQSVLHRDIALRNMLLASGYIVKVADFGLSRKIENDLYQPSNTFALPIAYLAPEVIKDRQFSSKSESWAFGIVLWELFTLAEHLPYVKECGGMDVCAISAFLGANKRLPIAEITPFSVWKLISQLWNENPVLRPEFKDCPAVIMKELKVANPQLAEKAVQMWNGHKNIERPILVKEVIVHKSSAYAVKVCNVFPLRYFVPMILLALLLILTLIIAFALGGSDGRKGFVAVRWSWTFNASDVYNKEQKKTYGPIGILDLGSGSGCRPLKWQPFFDRQNEGNSSFKIPFALRYAGGPDKQRAWRSMLLTTGDGREIMIGNDFGKNGFVYESLHKYDEHVWAADSIYLTNSSANDPLTLKIEVFVNPSWTNCKIKQVTQYPVNYEEECKKLLTKTKVFFDGACYVGSNTYTQFDIAKQLCNDIPSAEISRLAWIESGNLVDKLKDTLVIRDYSGKLVNESYYIGAMQSSENDNIGTAPNGNWYWVDSNKNPAVPDSRGYSALNPGLDTRQKIVIETSPFNDAISSSDQSNSNDRITPPKIVPAADCALDRDNDYIYEDRCEKSISVDGEEISDETAPLMFDNVTDALVKSPYNTKNTVLSAKNEIDLKQLTLMKEIGQGHFGNVYFALLRDRDGKEMPVAVKRSKISADTKTLTEEQLAAFYHQQLKSLQCEQSIMSSIGSHPNILKLIGAVTKRPEDFCVVTEYCEYGSLDKFLQGRKDEEKFVNDYIVQSTDGYQPISLEFRWKTQEDSSWGANYEARRKEGIVTTSDLMWFGLQIAEAMEFLSNQSVKLVS</sequence>
<dbReference type="InterPro" id="IPR050122">
    <property type="entry name" value="RTK"/>
</dbReference>
<dbReference type="AlphaFoldDB" id="A0A914W019"/>
<evidence type="ECO:0000313" key="6">
    <source>
        <dbReference type="Proteomes" id="UP000887566"/>
    </source>
</evidence>
<dbReference type="InterPro" id="IPR008266">
    <property type="entry name" value="Tyr_kinase_AS"/>
</dbReference>
<dbReference type="InterPro" id="IPR017441">
    <property type="entry name" value="Protein_kinase_ATP_BS"/>
</dbReference>
<dbReference type="SUPFAM" id="SSF56112">
    <property type="entry name" value="Protein kinase-like (PK-like)"/>
    <property type="match status" value="2"/>
</dbReference>
<dbReference type="Gene3D" id="1.10.510.10">
    <property type="entry name" value="Transferase(Phosphotransferase) domain 1"/>
    <property type="match status" value="1"/>
</dbReference>
<evidence type="ECO:0000259" key="5">
    <source>
        <dbReference type="PROSITE" id="PS50011"/>
    </source>
</evidence>
<evidence type="ECO:0000256" key="1">
    <source>
        <dbReference type="ARBA" id="ARBA00004167"/>
    </source>
</evidence>
<accession>A0A914W019</accession>
<dbReference type="InterPro" id="IPR016187">
    <property type="entry name" value="CTDL_fold"/>
</dbReference>
<dbReference type="PROSITE" id="PS50011">
    <property type="entry name" value="PROTEIN_KINASE_DOM"/>
    <property type="match status" value="2"/>
</dbReference>
<dbReference type="PANTHER" id="PTHR24416">
    <property type="entry name" value="TYROSINE-PROTEIN KINASE RECEPTOR"/>
    <property type="match status" value="1"/>
</dbReference>
<feature type="domain" description="Protein kinase" evidence="5">
    <location>
        <begin position="918"/>
        <end position="1102"/>
    </location>
</feature>
<dbReference type="SMART" id="SM00219">
    <property type="entry name" value="TyrKc"/>
    <property type="match status" value="1"/>
</dbReference>
<evidence type="ECO:0000313" key="7">
    <source>
        <dbReference type="WBParaSite" id="PSAMB.scaffold2747size21500.g19058.t1"/>
    </source>
</evidence>
<protein>
    <submittedName>
        <fullName evidence="7">Protein kinase domain-containing protein</fullName>
    </submittedName>
</protein>
<dbReference type="GO" id="GO:0005886">
    <property type="term" value="C:plasma membrane"/>
    <property type="evidence" value="ECO:0007669"/>
    <property type="project" value="TreeGrafter"/>
</dbReference>
<dbReference type="InterPro" id="IPR001245">
    <property type="entry name" value="Ser-Thr/Tyr_kinase_cat_dom"/>
</dbReference>
<dbReference type="WBParaSite" id="PSAMB.scaffold2747size21500.g19058.t1">
    <property type="protein sequence ID" value="PSAMB.scaffold2747size21500.g19058.t1"/>
    <property type="gene ID" value="PSAMB.scaffold2747size21500.g19058"/>
</dbReference>
<dbReference type="InterPro" id="IPR000719">
    <property type="entry name" value="Prot_kinase_dom"/>
</dbReference>
<feature type="domain" description="Protein kinase" evidence="5">
    <location>
        <begin position="135"/>
        <end position="465"/>
    </location>
</feature>
<keyword evidence="6" id="KW-1185">Reference proteome</keyword>
<keyword evidence="3" id="KW-0547">Nucleotide-binding</keyword>
<feature type="binding site" evidence="3">
    <location>
        <position position="167"/>
    </location>
    <ligand>
        <name>ATP</name>
        <dbReference type="ChEBI" id="CHEBI:30616"/>
    </ligand>
</feature>
<dbReference type="InterPro" id="IPR011009">
    <property type="entry name" value="Kinase-like_dom_sf"/>
</dbReference>
<feature type="transmembrane region" description="Helical" evidence="4">
    <location>
        <begin position="508"/>
        <end position="529"/>
    </location>
</feature>
<keyword evidence="4" id="KW-0472">Membrane</keyword>
<dbReference type="Proteomes" id="UP000887566">
    <property type="component" value="Unplaced"/>
</dbReference>
<reference evidence="7" key="1">
    <citation type="submission" date="2022-11" db="UniProtKB">
        <authorList>
            <consortium name="WormBaseParasite"/>
        </authorList>
    </citation>
    <scope>IDENTIFICATION</scope>
</reference>
<keyword evidence="4" id="KW-1133">Transmembrane helix</keyword>
<dbReference type="CDD" id="cd00192">
    <property type="entry name" value="PTKc"/>
    <property type="match status" value="1"/>
</dbReference>
<dbReference type="PANTHER" id="PTHR24416:SF600">
    <property type="entry name" value="PDGF- AND VEGF-RECEPTOR RELATED, ISOFORM J"/>
    <property type="match status" value="1"/>
</dbReference>
<proteinExistence type="predicted"/>
<name>A0A914W019_9BILA</name>
<dbReference type="GO" id="GO:0007169">
    <property type="term" value="P:cell surface receptor protein tyrosine kinase signaling pathway"/>
    <property type="evidence" value="ECO:0007669"/>
    <property type="project" value="TreeGrafter"/>
</dbReference>
<evidence type="ECO:0000256" key="2">
    <source>
        <dbReference type="ARBA" id="ARBA00051243"/>
    </source>
</evidence>
<dbReference type="GO" id="GO:0004714">
    <property type="term" value="F:transmembrane receptor protein tyrosine kinase activity"/>
    <property type="evidence" value="ECO:0007669"/>
    <property type="project" value="UniProtKB-EC"/>
</dbReference>
<dbReference type="InterPro" id="IPR020635">
    <property type="entry name" value="Tyr_kinase_cat_dom"/>
</dbReference>
<dbReference type="PROSITE" id="PS00107">
    <property type="entry name" value="PROTEIN_KINASE_ATP"/>
    <property type="match status" value="2"/>
</dbReference>
<dbReference type="GO" id="GO:0005524">
    <property type="term" value="F:ATP binding"/>
    <property type="evidence" value="ECO:0007669"/>
    <property type="project" value="UniProtKB-UniRule"/>
</dbReference>
<comment type="subcellular location">
    <subcellularLocation>
        <location evidence="1">Membrane</location>
        <topology evidence="1">Single-pass membrane protein</topology>
    </subcellularLocation>
</comment>
<dbReference type="PROSITE" id="PS00109">
    <property type="entry name" value="PROTEIN_KINASE_TYR"/>
    <property type="match status" value="1"/>
</dbReference>
<comment type="catalytic activity">
    <reaction evidence="2">
        <text>L-tyrosyl-[protein] + ATP = O-phospho-L-tyrosyl-[protein] + ADP + H(+)</text>
        <dbReference type="Rhea" id="RHEA:10596"/>
        <dbReference type="Rhea" id="RHEA-COMP:10136"/>
        <dbReference type="Rhea" id="RHEA-COMP:20101"/>
        <dbReference type="ChEBI" id="CHEBI:15378"/>
        <dbReference type="ChEBI" id="CHEBI:30616"/>
        <dbReference type="ChEBI" id="CHEBI:46858"/>
        <dbReference type="ChEBI" id="CHEBI:61978"/>
        <dbReference type="ChEBI" id="CHEBI:456216"/>
        <dbReference type="EC" id="2.7.10.1"/>
    </reaction>
</comment>
<dbReference type="GO" id="GO:0043235">
    <property type="term" value="C:receptor complex"/>
    <property type="evidence" value="ECO:0007669"/>
    <property type="project" value="TreeGrafter"/>
</dbReference>
<organism evidence="6 7">
    <name type="scientific">Plectus sambesii</name>
    <dbReference type="NCBI Taxonomy" id="2011161"/>
    <lineage>
        <taxon>Eukaryota</taxon>
        <taxon>Metazoa</taxon>
        <taxon>Ecdysozoa</taxon>
        <taxon>Nematoda</taxon>
        <taxon>Chromadorea</taxon>
        <taxon>Plectida</taxon>
        <taxon>Plectina</taxon>
        <taxon>Plectoidea</taxon>
        <taxon>Plectidae</taxon>
        <taxon>Plectus</taxon>
    </lineage>
</organism>
<dbReference type="Pfam" id="PF07714">
    <property type="entry name" value="PK_Tyr_Ser-Thr"/>
    <property type="match status" value="2"/>
</dbReference>
<keyword evidence="4" id="KW-0812">Transmembrane</keyword>
<dbReference type="Gene3D" id="3.30.200.20">
    <property type="entry name" value="Phosphorylase Kinase, domain 1"/>
    <property type="match status" value="2"/>
</dbReference>
<keyword evidence="3" id="KW-0067">ATP-binding</keyword>
<evidence type="ECO:0000256" key="3">
    <source>
        <dbReference type="PROSITE-ProRule" id="PRU10141"/>
    </source>
</evidence>